<accession>A0A7W8EDL5</accession>
<dbReference type="Proteomes" id="UP000568380">
    <property type="component" value="Unassembled WGS sequence"/>
</dbReference>
<dbReference type="EMBL" id="JACHIN010000002">
    <property type="protein sequence ID" value="MBB5076660.1"/>
    <property type="molecule type" value="Genomic_DNA"/>
</dbReference>
<keyword evidence="2" id="KW-1185">Reference proteome</keyword>
<dbReference type="AlphaFoldDB" id="A0A7W8EDL5"/>
<sequence>MAQPLKELVNAASVGVLADGLAASLPAFARERFVHEAVSGLGPLELKDRVRHVARTLGLVAGLPFPAVAAALRAGAPKFDMWSGWPATDYVALHGLGDLDVAMETLAAITPHATAEFAVRPFLERHGQAALEIMYGWAGSADEHLRRLASEGTRPRLPWATRVSWLMEPGPTLPILNRLRDDPSEYVRRSVANHVNDFTKGHPEAAIALLAGWRASGGSHVEKVVRHAVRGLLREGHPEALGLVGARAGGGAVESLTLSAGRVAVGEKLPFTVVVTASEPGPVVLRYAVCREGSRRVFHLGERVAGVAGEAFSVTKSHSFRPVTTRVEPPGPRTLEIMVNGVVRATAAFHLTP</sequence>
<proteinExistence type="predicted"/>
<dbReference type="Gene3D" id="1.25.40.290">
    <property type="entry name" value="ARM repeat domains"/>
    <property type="match status" value="1"/>
</dbReference>
<dbReference type="RefSeq" id="WP_184960166.1">
    <property type="nucleotide sequence ID" value="NZ_JACHIN010000002.1"/>
</dbReference>
<evidence type="ECO:0000313" key="1">
    <source>
        <dbReference type="EMBL" id="MBB5076660.1"/>
    </source>
</evidence>
<dbReference type="SUPFAM" id="SSF48371">
    <property type="entry name" value="ARM repeat"/>
    <property type="match status" value="1"/>
</dbReference>
<protein>
    <submittedName>
        <fullName evidence="1">3-methyladenine DNA glycosylase AlkC</fullName>
    </submittedName>
</protein>
<organism evidence="1 2">
    <name type="scientific">Nonomuraea endophytica</name>
    <dbReference type="NCBI Taxonomy" id="714136"/>
    <lineage>
        <taxon>Bacteria</taxon>
        <taxon>Bacillati</taxon>
        <taxon>Actinomycetota</taxon>
        <taxon>Actinomycetes</taxon>
        <taxon>Streptosporangiales</taxon>
        <taxon>Streptosporangiaceae</taxon>
        <taxon>Nonomuraea</taxon>
    </lineage>
</organism>
<reference evidence="1 2" key="1">
    <citation type="submission" date="2020-08" db="EMBL/GenBank/DDBJ databases">
        <title>Genomic Encyclopedia of Type Strains, Phase IV (KMG-IV): sequencing the most valuable type-strain genomes for metagenomic binning, comparative biology and taxonomic classification.</title>
        <authorList>
            <person name="Goeker M."/>
        </authorList>
    </citation>
    <scope>NUCLEOTIDE SEQUENCE [LARGE SCALE GENOMIC DNA]</scope>
    <source>
        <strain evidence="1 2">DSM 45385</strain>
    </source>
</reference>
<comment type="caution">
    <text evidence="1">The sequence shown here is derived from an EMBL/GenBank/DDBJ whole genome shotgun (WGS) entry which is preliminary data.</text>
</comment>
<dbReference type="InterPro" id="IPR016024">
    <property type="entry name" value="ARM-type_fold"/>
</dbReference>
<gene>
    <name evidence="1" type="ORF">HNR40_002124</name>
</gene>
<name>A0A7W8EDL5_9ACTN</name>
<evidence type="ECO:0000313" key="2">
    <source>
        <dbReference type="Proteomes" id="UP000568380"/>
    </source>
</evidence>